<proteinExistence type="predicted"/>
<organism evidence="3 4">
    <name type="scientific">Phaeosphaeria nodorum (strain SN15 / ATCC MYA-4574 / FGSC 10173)</name>
    <name type="common">Glume blotch fungus</name>
    <name type="synonym">Parastagonospora nodorum</name>
    <dbReference type="NCBI Taxonomy" id="321614"/>
    <lineage>
        <taxon>Eukaryota</taxon>
        <taxon>Fungi</taxon>
        <taxon>Dikarya</taxon>
        <taxon>Ascomycota</taxon>
        <taxon>Pezizomycotina</taxon>
        <taxon>Dothideomycetes</taxon>
        <taxon>Pleosporomycetidae</taxon>
        <taxon>Pleosporales</taxon>
        <taxon>Pleosporineae</taxon>
        <taxon>Phaeosphaeriaceae</taxon>
        <taxon>Parastagonospora</taxon>
    </lineage>
</organism>
<dbReference type="VEuPathDB" id="FungiDB:JI435_131980"/>
<dbReference type="EMBL" id="CH445349">
    <property type="protein sequence ID" value="EAT79525.1"/>
    <property type="molecule type" value="Genomic_DNA"/>
</dbReference>
<dbReference type="GeneID" id="5980325"/>
<dbReference type="PANTHER" id="PTHR38790">
    <property type="entry name" value="2EXR DOMAIN-CONTAINING PROTEIN-RELATED"/>
    <property type="match status" value="1"/>
</dbReference>
<evidence type="ECO:0000313" key="4">
    <source>
        <dbReference type="Proteomes" id="UP000001055"/>
    </source>
</evidence>
<accession>Q0U4W6</accession>
<dbReference type="KEGG" id="pno:SNOG_13198"/>
<gene>
    <name evidence="3" type="ORF">SNOG_13198</name>
</gene>
<dbReference type="InterPro" id="IPR056632">
    <property type="entry name" value="DUF7730"/>
</dbReference>
<name>Q0U4W6_PHANO</name>
<feature type="region of interest" description="Disordered" evidence="1">
    <location>
        <begin position="22"/>
        <end position="45"/>
    </location>
</feature>
<evidence type="ECO:0000259" key="2">
    <source>
        <dbReference type="Pfam" id="PF24864"/>
    </source>
</evidence>
<evidence type="ECO:0000313" key="3">
    <source>
        <dbReference type="EMBL" id="EAT79525.1"/>
    </source>
</evidence>
<reference evidence="4" key="1">
    <citation type="journal article" date="2007" name="Plant Cell">
        <title>Dothideomycete-plant interactions illuminated by genome sequencing and EST analysis of the wheat pathogen Stagonospora nodorum.</title>
        <authorList>
            <person name="Hane J.K."/>
            <person name="Lowe R.G."/>
            <person name="Solomon P.S."/>
            <person name="Tan K.C."/>
            <person name="Schoch C.L."/>
            <person name="Spatafora J.W."/>
            <person name="Crous P.W."/>
            <person name="Kodira C."/>
            <person name="Birren B.W."/>
            <person name="Galagan J.E."/>
            <person name="Torriani S.F."/>
            <person name="McDonald B.A."/>
            <person name="Oliver R.P."/>
        </authorList>
    </citation>
    <scope>NUCLEOTIDE SEQUENCE [LARGE SCALE GENOMIC DNA]</scope>
    <source>
        <strain evidence="4">SN15 / ATCC MYA-4574 / FGSC 10173</strain>
    </source>
</reference>
<protein>
    <recommendedName>
        <fullName evidence="2">DUF7730 domain-containing protein</fullName>
    </recommendedName>
</protein>
<sequence>MSWEMCFTICCSTFFQPTGRRRDRSRLLPRNPPKRQHPPRPPISQEMRNEQAECPLFSPNFPAELRLSIYEAVLGDQHRLMHVIPFDDHYLEAINVMYTANKFSVKGARGIEAFHSVTPQPQWHQIRHLNISTIFLTPRQYYPEHEWFPPDNYVQWPTSCAIVQSLHGLRSLQVELIVRDTHDRKNETLVEEEALFSILKPLTLVSAPLFEVEINMAVPETVLKKLGELTFTLVVKYKPYEHSLFSAL</sequence>
<dbReference type="PANTHER" id="PTHR38790:SF4">
    <property type="entry name" value="2EXR DOMAIN-CONTAINING PROTEIN"/>
    <property type="match status" value="1"/>
</dbReference>
<dbReference type="InParanoid" id="Q0U4W6"/>
<dbReference type="RefSeq" id="XP_001803410.1">
    <property type="nucleotide sequence ID" value="XM_001803358.1"/>
</dbReference>
<dbReference type="Pfam" id="PF24864">
    <property type="entry name" value="DUF7730"/>
    <property type="match status" value="1"/>
</dbReference>
<dbReference type="eggNOG" id="ENOG502RMCP">
    <property type="taxonomic scope" value="Eukaryota"/>
</dbReference>
<feature type="domain" description="DUF7730" evidence="2">
    <location>
        <begin position="90"/>
        <end position="212"/>
    </location>
</feature>
<dbReference type="HOGENOM" id="CLU_1120487_0_0_1"/>
<dbReference type="Proteomes" id="UP000001055">
    <property type="component" value="Unassembled WGS sequence"/>
</dbReference>
<dbReference type="AlphaFoldDB" id="Q0U4W6"/>
<evidence type="ECO:0000256" key="1">
    <source>
        <dbReference type="SAM" id="MobiDB-lite"/>
    </source>
</evidence>